<sequence length="890" mass="101621">MTSKHVYVVPHCHWDAEWYFTCEDSHILLIENIDYLLDLLEGDATFPSYSFDGLAIVLDDYLQVRPENASRIAELVRQKRLYVGPWYTQCDSLLIRTESLIRNLQYGIRTAKQFGHSMNVGYLPDIFGQHAYLPAIFTDAGIDYCVLQRGIYTDQIRGDLNFLWQAPNHRTVATNYMYYGYGPGKFLSTDTDYLNHRLLPILERLSAMNSHTDNLLLPCGGDQVLPNAQFPQTVKALNQRDTPYHFTMSSYEEYMQETWKERSFNNVIEGELFACQKSRIHRTCHSTRADIKRQTWQTEHLLLDQLEPLTVIASQLGIHWPQPMMDALWKKVFSAHAHNGIEATNADPVNHNIKHRLISVERSALSLINLLKKKISHAISQQMAQDNILVVFNGDVSPLNRLVHAVVFTKDKGIALKRGSKPVECTVLNQQELDGGQRVIVTAAGEKLEQVDNYYRSEILFPAQGINGLGYQTYEITEASAAMMLTQTARQTIESDRYRVSLNDGKLALENRITRQCVEDFLTFVDCGDNGDEFDFAPLETEQPIISRAFTLLASEVSPMVSRMTLESTLKLPQDIPQRLEGHCTSALLIHTTIELRQHENYVRVTHSLVNQADNHRLRVYLKTPVKTPLDSYADQGFSLLRRDNISPYVTDWREQGFVEKPMPIYTMENCVALRNDDHFFGVITKGIKEYEVFPAEDTLALTLFRSVGLLGKDDTLWRPGRASGINNKVVETPDAQMHQAMTFDYALVMDSQVDDATLMLSCHHYREHYLTYQLQQLNTFEERLERFTIPLPTTKIPPSAAWLSQDNPRIMISMCRPGECAGEFILRLFNPGETPQPLFFSSSCDYQLSMLTLQEERREPVNSPLTLAARDYITLAVRMIDGPEHAPGA</sequence>
<keyword evidence="2" id="KW-0479">Metal-binding</keyword>
<reference evidence="6" key="1">
    <citation type="submission" date="2022-05" db="EMBL/GenBank/DDBJ databases">
        <authorList>
            <person name="Blom J."/>
        </authorList>
    </citation>
    <scope>NUCLEOTIDE SEQUENCE</scope>
    <source>
        <strain evidence="6">Type strain: CPO20170097</strain>
    </source>
</reference>
<name>A0ABN8TB04_9ENTR</name>
<dbReference type="EMBL" id="CALSBS010000004">
    <property type="protein sequence ID" value="CAH6636581.1"/>
    <property type="molecule type" value="Genomic_DNA"/>
</dbReference>
<evidence type="ECO:0000256" key="2">
    <source>
        <dbReference type="ARBA" id="ARBA00022723"/>
    </source>
</evidence>
<dbReference type="SUPFAM" id="SSF74650">
    <property type="entry name" value="Galactose mutarotase-like"/>
    <property type="match status" value="1"/>
</dbReference>
<keyword evidence="3" id="KW-0378">Hydrolase</keyword>
<dbReference type="InterPro" id="IPR015341">
    <property type="entry name" value="Glyco_hydro_38_cen"/>
</dbReference>
<dbReference type="Pfam" id="PF01074">
    <property type="entry name" value="Glyco_hydro_38N"/>
    <property type="match status" value="1"/>
</dbReference>
<evidence type="ECO:0000313" key="7">
    <source>
        <dbReference type="Proteomes" id="UP001152651"/>
    </source>
</evidence>
<dbReference type="CDD" id="cd10815">
    <property type="entry name" value="GH38N_AMII_EcMngB_like"/>
    <property type="match status" value="1"/>
</dbReference>
<dbReference type="InterPro" id="IPR000602">
    <property type="entry name" value="Glyco_hydro_38_N"/>
</dbReference>
<comment type="similarity">
    <text evidence="1">Belongs to the glycosyl hydrolase 38 family.</text>
</comment>
<dbReference type="RefSeq" id="WP_253897397.1">
    <property type="nucleotide sequence ID" value="NZ_CALSBS010000004.1"/>
</dbReference>
<dbReference type="InterPro" id="IPR011013">
    <property type="entry name" value="Gal_mutarotase_sf_dom"/>
</dbReference>
<dbReference type="Gene3D" id="2.70.98.30">
    <property type="entry name" value="Golgi alpha-mannosidase II, domain 4"/>
    <property type="match status" value="1"/>
</dbReference>
<dbReference type="InterPro" id="IPR037094">
    <property type="entry name" value="Glyco_hydro_38_cen_sf"/>
</dbReference>
<dbReference type="InterPro" id="IPR011330">
    <property type="entry name" value="Glyco_hydro/deAcase_b/a-brl"/>
</dbReference>
<dbReference type="Pfam" id="PF07748">
    <property type="entry name" value="Glyco_hydro_38C"/>
    <property type="match status" value="1"/>
</dbReference>
<feature type="domain" description="Glycoside hydrolase family 38 central" evidence="5">
    <location>
        <begin position="279"/>
        <end position="357"/>
    </location>
</feature>
<dbReference type="PANTHER" id="PTHR46017:SF2">
    <property type="entry name" value="MANNOSYLGLYCERATE HYDROLASE"/>
    <property type="match status" value="1"/>
</dbReference>
<dbReference type="Gene3D" id="1.20.1270.50">
    <property type="entry name" value="Glycoside hydrolase family 38, central domain"/>
    <property type="match status" value="1"/>
</dbReference>
<dbReference type="InterPro" id="IPR011682">
    <property type="entry name" value="Glyco_hydro_38_C"/>
</dbReference>
<evidence type="ECO:0000259" key="5">
    <source>
        <dbReference type="SMART" id="SM00872"/>
    </source>
</evidence>
<dbReference type="SUPFAM" id="SSF88688">
    <property type="entry name" value="Families 57/38 glycoside transferase middle domain"/>
    <property type="match status" value="1"/>
</dbReference>
<evidence type="ECO:0000256" key="3">
    <source>
        <dbReference type="ARBA" id="ARBA00022801"/>
    </source>
</evidence>
<proteinExistence type="inferred from homology"/>
<dbReference type="Proteomes" id="UP001152651">
    <property type="component" value="Unassembled WGS sequence"/>
</dbReference>
<keyword evidence="7" id="KW-1185">Reference proteome</keyword>
<protein>
    <submittedName>
        <fullName evidence="6">Alpha-mannosidase</fullName>
    </submittedName>
</protein>
<dbReference type="InterPro" id="IPR027291">
    <property type="entry name" value="Glyco_hydro_38_N_sf"/>
</dbReference>
<organism evidence="6 7">
    <name type="scientific">Pseudocitrobacter vendiensis</name>
    <dbReference type="NCBI Taxonomy" id="2488306"/>
    <lineage>
        <taxon>Bacteria</taxon>
        <taxon>Pseudomonadati</taxon>
        <taxon>Pseudomonadota</taxon>
        <taxon>Gammaproteobacteria</taxon>
        <taxon>Enterobacterales</taxon>
        <taxon>Enterobacteriaceae</taxon>
        <taxon>Pseudocitrobacter</taxon>
    </lineage>
</organism>
<dbReference type="Pfam" id="PF09261">
    <property type="entry name" value="Alpha-mann_mid"/>
    <property type="match status" value="1"/>
</dbReference>
<dbReference type="SUPFAM" id="SSF88713">
    <property type="entry name" value="Glycoside hydrolase/deacetylase"/>
    <property type="match status" value="1"/>
</dbReference>
<dbReference type="InterPro" id="IPR028995">
    <property type="entry name" value="Glyco_hydro_57/38_cen_sf"/>
</dbReference>
<dbReference type="PANTHER" id="PTHR46017">
    <property type="entry name" value="ALPHA-MANNOSIDASE 2C1"/>
    <property type="match status" value="1"/>
</dbReference>
<evidence type="ECO:0000313" key="6">
    <source>
        <dbReference type="EMBL" id="CAH6636581.1"/>
    </source>
</evidence>
<evidence type="ECO:0000256" key="1">
    <source>
        <dbReference type="ARBA" id="ARBA00009792"/>
    </source>
</evidence>
<comment type="caution">
    <text evidence="6">The sequence shown here is derived from an EMBL/GenBank/DDBJ whole genome shotgun (WGS) entry which is preliminary data.</text>
</comment>
<dbReference type="Gene3D" id="3.20.110.10">
    <property type="entry name" value="Glycoside hydrolase 38, N terminal domain"/>
    <property type="match status" value="1"/>
</dbReference>
<gene>
    <name evidence="6" type="ORF">FBBNIHIM_07090</name>
</gene>
<accession>A0ABN8TB04</accession>
<evidence type="ECO:0000256" key="4">
    <source>
        <dbReference type="ARBA" id="ARBA00023295"/>
    </source>
</evidence>
<dbReference type="SMART" id="SM00872">
    <property type="entry name" value="Alpha-mann_mid"/>
    <property type="match status" value="1"/>
</dbReference>
<keyword evidence="4" id="KW-0326">Glycosidase</keyword>